<dbReference type="PANTHER" id="PTHR36181:SF2">
    <property type="entry name" value="INTRON-ENCODED ENDONUCLEASE AI3-RELATED"/>
    <property type="match status" value="1"/>
</dbReference>
<geneLocation type="mitochondrion" evidence="2"/>
<name>A0A513X004_9HYPO</name>
<accession>A0A513X004</accession>
<feature type="domain" description="Homing endonuclease LAGLIDADG" evidence="1">
    <location>
        <begin position="25"/>
        <end position="148"/>
    </location>
</feature>
<dbReference type="InterPro" id="IPR051289">
    <property type="entry name" value="LAGLIDADG_Endonuclease"/>
</dbReference>
<dbReference type="PANTHER" id="PTHR36181">
    <property type="entry name" value="INTRON-ENCODED ENDONUCLEASE AI3-RELATED"/>
    <property type="match status" value="1"/>
</dbReference>
<evidence type="ECO:0000259" key="1">
    <source>
        <dbReference type="Pfam" id="PF00961"/>
    </source>
</evidence>
<dbReference type="Pfam" id="PF00961">
    <property type="entry name" value="LAGLIDADG_1"/>
    <property type="match status" value="1"/>
</dbReference>
<dbReference type="AlphaFoldDB" id="A0A513X004"/>
<dbReference type="SUPFAM" id="SSF55608">
    <property type="entry name" value="Homing endonucleases"/>
    <property type="match status" value="1"/>
</dbReference>
<organism evidence="2">
    <name type="scientific">Ophiocordyceps sinensis</name>
    <dbReference type="NCBI Taxonomy" id="72228"/>
    <lineage>
        <taxon>Eukaryota</taxon>
        <taxon>Fungi</taxon>
        <taxon>Dikarya</taxon>
        <taxon>Ascomycota</taxon>
        <taxon>Pezizomycotina</taxon>
        <taxon>Sordariomycetes</taxon>
        <taxon>Hypocreomycetidae</taxon>
        <taxon>Hypocreales</taxon>
        <taxon>Ophiocordycipitaceae</taxon>
        <taxon>Ophiocordyceps</taxon>
    </lineage>
</organism>
<dbReference type="GO" id="GO:0005739">
    <property type="term" value="C:mitochondrion"/>
    <property type="evidence" value="ECO:0007669"/>
    <property type="project" value="UniProtKB-ARBA"/>
</dbReference>
<dbReference type="EMBL" id="MH400233">
    <property type="protein sequence ID" value="QDH07261.1"/>
    <property type="molecule type" value="Genomic_DNA"/>
</dbReference>
<reference evidence="2" key="1">
    <citation type="submission" date="2018-05" db="EMBL/GenBank/DDBJ databases">
        <authorList>
            <person name="Zhang Y."/>
        </authorList>
    </citation>
    <scope>NUCLEOTIDE SEQUENCE</scope>
</reference>
<protein>
    <recommendedName>
        <fullName evidence="1">Homing endonuclease LAGLIDADG domain-containing protein</fullName>
    </recommendedName>
</protein>
<gene>
    <name evidence="2" type="primary">orf192</name>
</gene>
<dbReference type="InterPro" id="IPR004860">
    <property type="entry name" value="LAGLIDADG_dom"/>
</dbReference>
<dbReference type="Gene3D" id="3.10.28.10">
    <property type="entry name" value="Homing endonucleases"/>
    <property type="match status" value="1"/>
</dbReference>
<dbReference type="GO" id="GO:0004519">
    <property type="term" value="F:endonuclease activity"/>
    <property type="evidence" value="ECO:0007669"/>
    <property type="project" value="InterPro"/>
</dbReference>
<keyword evidence="2" id="KW-0496">Mitochondrion</keyword>
<evidence type="ECO:0000313" key="2">
    <source>
        <dbReference type="EMBL" id="QDH07261.1"/>
    </source>
</evidence>
<dbReference type="InterPro" id="IPR027434">
    <property type="entry name" value="Homing_endonucl"/>
</dbReference>
<proteinExistence type="predicted"/>
<sequence>MNFGRTLFKYDITRPQIIINPQWFIGFIEGEGTFGIKTGSSLYFQVAPLRPRPRTRSLGLVLGRKEKITSQESLNAIVAFLTELSNADIPKNSKISSINVTNATNIKTNVISLVISNIDALFYYILPLLDSSKMYTRKYIDFKLWKTAILLKIKGYYYLSEGKNLFLDISEVLNKRYSTNKNKSVEDINKAI</sequence>